<comment type="caution">
    <text evidence="2">The sequence shown here is derived from an EMBL/GenBank/DDBJ whole genome shotgun (WGS) entry which is preliminary data.</text>
</comment>
<evidence type="ECO:0000313" key="3">
    <source>
        <dbReference type="Proteomes" id="UP000191408"/>
    </source>
</evidence>
<name>A0A1V6NSB2_PENPO</name>
<protein>
    <submittedName>
        <fullName evidence="2">Uncharacterized protein</fullName>
    </submittedName>
</protein>
<dbReference type="EMBL" id="MDYM01000003">
    <property type="protein sequence ID" value="OQD67467.1"/>
    <property type="molecule type" value="Genomic_DNA"/>
</dbReference>
<organism evidence="2 3">
    <name type="scientific">Penicillium polonicum</name>
    <dbReference type="NCBI Taxonomy" id="60169"/>
    <lineage>
        <taxon>Eukaryota</taxon>
        <taxon>Fungi</taxon>
        <taxon>Dikarya</taxon>
        <taxon>Ascomycota</taxon>
        <taxon>Pezizomycotina</taxon>
        <taxon>Eurotiomycetes</taxon>
        <taxon>Eurotiomycetidae</taxon>
        <taxon>Eurotiales</taxon>
        <taxon>Aspergillaceae</taxon>
        <taxon>Penicillium</taxon>
    </lineage>
</organism>
<dbReference type="AlphaFoldDB" id="A0A1V6NSB2"/>
<feature type="compositionally biased region" description="Basic and acidic residues" evidence="1">
    <location>
        <begin position="50"/>
        <end position="61"/>
    </location>
</feature>
<accession>A0A1V6NSB2</accession>
<feature type="region of interest" description="Disordered" evidence="1">
    <location>
        <begin position="1"/>
        <end position="143"/>
    </location>
</feature>
<keyword evidence="3" id="KW-1185">Reference proteome</keyword>
<evidence type="ECO:0000313" key="2">
    <source>
        <dbReference type="EMBL" id="OQD67467.1"/>
    </source>
</evidence>
<evidence type="ECO:0000256" key="1">
    <source>
        <dbReference type="SAM" id="MobiDB-lite"/>
    </source>
</evidence>
<feature type="compositionally biased region" description="Basic and acidic residues" evidence="1">
    <location>
        <begin position="92"/>
        <end position="107"/>
    </location>
</feature>
<gene>
    <name evidence="2" type="ORF">PENPOL_c003G10712</name>
</gene>
<feature type="compositionally biased region" description="Basic residues" evidence="1">
    <location>
        <begin position="20"/>
        <end position="30"/>
    </location>
</feature>
<dbReference type="OrthoDB" id="4365476at2759"/>
<sequence>MPSHEAANEPIAENSAAPIKKAKPLRKQVRSQKANLAKKLQHAGLPTSEIPKRDATKEPKRSRQAQRRQNKRMRRAAAAAAATPSSSNTNDRPAEGQDDPKKDRDQVPDFEQPFAIRLKDSTAVAESPSETLSLPLRLKGDRA</sequence>
<feature type="compositionally biased region" description="Basic residues" evidence="1">
    <location>
        <begin position="62"/>
        <end position="75"/>
    </location>
</feature>
<reference evidence="3" key="1">
    <citation type="journal article" date="2017" name="Nat. Microbiol.">
        <title>Global analysis of biosynthetic gene clusters reveals vast potential of secondary metabolite production in Penicillium species.</title>
        <authorList>
            <person name="Nielsen J.C."/>
            <person name="Grijseels S."/>
            <person name="Prigent S."/>
            <person name="Ji B."/>
            <person name="Dainat J."/>
            <person name="Nielsen K.F."/>
            <person name="Frisvad J.C."/>
            <person name="Workman M."/>
            <person name="Nielsen J."/>
        </authorList>
    </citation>
    <scope>NUCLEOTIDE SEQUENCE [LARGE SCALE GENOMIC DNA]</scope>
    <source>
        <strain evidence="3">IBT 4502</strain>
    </source>
</reference>
<proteinExistence type="predicted"/>
<dbReference type="Proteomes" id="UP000191408">
    <property type="component" value="Unassembled WGS sequence"/>
</dbReference>